<proteinExistence type="predicted"/>
<evidence type="ECO:0000313" key="2">
    <source>
        <dbReference type="EMBL" id="CAJ1405671.1"/>
    </source>
</evidence>
<dbReference type="Proteomes" id="UP001178507">
    <property type="component" value="Unassembled WGS sequence"/>
</dbReference>
<reference evidence="2" key="1">
    <citation type="submission" date="2023-08" db="EMBL/GenBank/DDBJ databases">
        <authorList>
            <person name="Chen Y."/>
            <person name="Shah S."/>
            <person name="Dougan E. K."/>
            <person name="Thang M."/>
            <person name="Chan C."/>
        </authorList>
    </citation>
    <scope>NUCLEOTIDE SEQUENCE</scope>
</reference>
<sequence>MAWPFPVKARRHRGPERLLVLALAASSAVGFLGQRVQARTGTKLPRRFLGDLFGEQKAESPDGAEALETYEDEPGRGGPFAPAGFDLQRMEFEIAGLQVAFDSFCLNVLYYLLHVPILTYAVWALLAQKTYTEVISNSPFLMARVDDVLDISPYASRVTTPDPDPATRERCGLPGGPFSCKNSTPAVYQESA</sequence>
<protein>
    <submittedName>
        <fullName evidence="2">Uncharacterized protein</fullName>
    </submittedName>
</protein>
<organism evidence="2 3">
    <name type="scientific">Effrenium voratum</name>
    <dbReference type="NCBI Taxonomy" id="2562239"/>
    <lineage>
        <taxon>Eukaryota</taxon>
        <taxon>Sar</taxon>
        <taxon>Alveolata</taxon>
        <taxon>Dinophyceae</taxon>
        <taxon>Suessiales</taxon>
        <taxon>Symbiodiniaceae</taxon>
        <taxon>Effrenium</taxon>
    </lineage>
</organism>
<accession>A0AA36JHD6</accession>
<dbReference type="EMBL" id="CAUJNA010003596">
    <property type="protein sequence ID" value="CAJ1405671.1"/>
    <property type="molecule type" value="Genomic_DNA"/>
</dbReference>
<keyword evidence="3" id="KW-1185">Reference proteome</keyword>
<evidence type="ECO:0000256" key="1">
    <source>
        <dbReference type="SAM" id="MobiDB-lite"/>
    </source>
</evidence>
<dbReference type="AlphaFoldDB" id="A0AA36JHD6"/>
<gene>
    <name evidence="2" type="ORF">EVOR1521_LOCUS27824</name>
</gene>
<evidence type="ECO:0000313" key="3">
    <source>
        <dbReference type="Proteomes" id="UP001178507"/>
    </source>
</evidence>
<feature type="region of interest" description="Disordered" evidence="1">
    <location>
        <begin position="156"/>
        <end position="192"/>
    </location>
</feature>
<name>A0AA36JHD6_9DINO</name>
<comment type="caution">
    <text evidence="2">The sequence shown here is derived from an EMBL/GenBank/DDBJ whole genome shotgun (WGS) entry which is preliminary data.</text>
</comment>
<feature type="compositionally biased region" description="Polar residues" evidence="1">
    <location>
        <begin position="180"/>
        <end position="192"/>
    </location>
</feature>